<feature type="region of interest" description="Disordered" evidence="1">
    <location>
        <begin position="1"/>
        <end position="34"/>
    </location>
</feature>
<evidence type="ECO:0000313" key="2">
    <source>
        <dbReference type="EMBL" id="KKY29564.1"/>
    </source>
</evidence>
<sequence length="143" mass="15485">MMSPPNINNGAHADRVHFGPPATLTTDKSPANPTPSGSVKCWFFSTTNTFYASYAIDAIIDKAGTPTIGAGPANCTRVSCERGAEIVWCNDNDHRLSLDNYSQLSWAAYDIVDQCQTTDGKGLTSGQNFYKDGWNVILRAESC</sequence>
<proteinExistence type="predicted"/>
<reference evidence="2 3" key="2">
    <citation type="submission" date="2015-05" db="EMBL/GenBank/DDBJ databases">
        <authorList>
            <person name="Morales-Cruz A."/>
            <person name="Amrine K.C."/>
            <person name="Cantu D."/>
        </authorList>
    </citation>
    <scope>NUCLEOTIDE SEQUENCE [LARGE SCALE GENOMIC DNA]</scope>
    <source>
        <strain evidence="2">DA912</strain>
    </source>
</reference>
<protein>
    <submittedName>
        <fullName evidence="2">Uncharacterized protein</fullName>
    </submittedName>
</protein>
<feature type="compositionally biased region" description="Polar residues" evidence="1">
    <location>
        <begin position="23"/>
        <end position="34"/>
    </location>
</feature>
<gene>
    <name evidence="2" type="ORF">UCDDA912_g10502</name>
</gene>
<name>A0A0G2F5Q3_9PEZI</name>
<reference evidence="2 3" key="1">
    <citation type="submission" date="2015-05" db="EMBL/GenBank/DDBJ databases">
        <title>Distinctive expansion of gene families associated with plant cell wall degradation and secondary metabolism in the genomes of grapevine trunk pathogens.</title>
        <authorList>
            <person name="Lawrence D.P."/>
            <person name="Travadon R."/>
            <person name="Rolshausen P.E."/>
            <person name="Baumgartner K."/>
        </authorList>
    </citation>
    <scope>NUCLEOTIDE SEQUENCE [LARGE SCALE GENOMIC DNA]</scope>
    <source>
        <strain evidence="2">DA912</strain>
    </source>
</reference>
<dbReference type="Proteomes" id="UP000034680">
    <property type="component" value="Unassembled WGS sequence"/>
</dbReference>
<dbReference type="EMBL" id="LCUC01000692">
    <property type="protein sequence ID" value="KKY29564.1"/>
    <property type="molecule type" value="Genomic_DNA"/>
</dbReference>
<comment type="caution">
    <text evidence="2">The sequence shown here is derived from an EMBL/GenBank/DDBJ whole genome shotgun (WGS) entry which is preliminary data.</text>
</comment>
<dbReference type="OrthoDB" id="5204775at2759"/>
<accession>A0A0G2F5Q3</accession>
<dbReference type="PANTHER" id="PTHR35605">
    <property type="entry name" value="ECP2 EFFECTOR PROTEIN DOMAIN-CONTAINING PROTEIN-RELATED"/>
    <property type="match status" value="1"/>
</dbReference>
<dbReference type="STRING" id="1214573.A0A0G2F5Q3"/>
<dbReference type="PANTHER" id="PTHR35605:SF1">
    <property type="entry name" value="ECP2 EFFECTOR PROTEIN DOMAIN-CONTAINING PROTEIN-RELATED"/>
    <property type="match status" value="1"/>
</dbReference>
<evidence type="ECO:0000256" key="1">
    <source>
        <dbReference type="SAM" id="MobiDB-lite"/>
    </source>
</evidence>
<dbReference type="AlphaFoldDB" id="A0A0G2F5Q3"/>
<keyword evidence="3" id="KW-1185">Reference proteome</keyword>
<evidence type="ECO:0000313" key="3">
    <source>
        <dbReference type="Proteomes" id="UP000034680"/>
    </source>
</evidence>
<organism evidence="2 3">
    <name type="scientific">Diaporthe ampelina</name>
    <dbReference type="NCBI Taxonomy" id="1214573"/>
    <lineage>
        <taxon>Eukaryota</taxon>
        <taxon>Fungi</taxon>
        <taxon>Dikarya</taxon>
        <taxon>Ascomycota</taxon>
        <taxon>Pezizomycotina</taxon>
        <taxon>Sordariomycetes</taxon>
        <taxon>Sordariomycetidae</taxon>
        <taxon>Diaporthales</taxon>
        <taxon>Diaporthaceae</taxon>
        <taxon>Diaporthe</taxon>
    </lineage>
</organism>